<evidence type="ECO:0000259" key="3">
    <source>
        <dbReference type="PROSITE" id="PS50118"/>
    </source>
</evidence>
<dbReference type="HOGENOM" id="CLU_048021_1_0_1"/>
<dbReference type="PANTHER" id="PTHR39600">
    <property type="entry name" value="PEPTIDASE INHIBITOR I78 FAMILY PROTEIN"/>
    <property type="match status" value="1"/>
</dbReference>
<keyword evidence="1" id="KW-0539">Nucleus</keyword>
<feature type="compositionally biased region" description="Basic residues" evidence="2">
    <location>
        <begin position="182"/>
        <end position="199"/>
    </location>
</feature>
<name>A0A093V5N7_TALMA</name>
<dbReference type="EMBL" id="JPOX01000014">
    <property type="protein sequence ID" value="KFX47887.1"/>
    <property type="molecule type" value="Genomic_DNA"/>
</dbReference>
<evidence type="ECO:0000256" key="1">
    <source>
        <dbReference type="PROSITE-ProRule" id="PRU00267"/>
    </source>
</evidence>
<gene>
    <name evidence="4" type="ORF">GQ26_0142600</name>
</gene>
<evidence type="ECO:0000256" key="2">
    <source>
        <dbReference type="SAM" id="MobiDB-lite"/>
    </source>
</evidence>
<feature type="DNA-binding region" description="HMG box" evidence="1">
    <location>
        <begin position="342"/>
        <end position="408"/>
    </location>
</feature>
<organism evidence="4">
    <name type="scientific">Talaromyces marneffei PM1</name>
    <dbReference type="NCBI Taxonomy" id="1077442"/>
    <lineage>
        <taxon>Eukaryota</taxon>
        <taxon>Fungi</taxon>
        <taxon>Dikarya</taxon>
        <taxon>Ascomycota</taxon>
        <taxon>Pezizomycotina</taxon>
        <taxon>Eurotiomycetes</taxon>
        <taxon>Eurotiomycetidae</taxon>
        <taxon>Eurotiales</taxon>
        <taxon>Trichocomaceae</taxon>
        <taxon>Talaromyces</taxon>
        <taxon>Talaromyces sect. Talaromyces</taxon>
    </lineage>
</organism>
<dbReference type="GO" id="GO:0005634">
    <property type="term" value="C:nucleus"/>
    <property type="evidence" value="ECO:0007669"/>
    <property type="project" value="UniProtKB-UniRule"/>
</dbReference>
<dbReference type="eggNOG" id="ENOG502SA5X">
    <property type="taxonomic scope" value="Eukaryota"/>
</dbReference>
<feature type="domain" description="HMG box" evidence="3">
    <location>
        <begin position="342"/>
        <end position="408"/>
    </location>
</feature>
<reference evidence="4" key="1">
    <citation type="journal article" date="2014" name="PLoS Genet.">
        <title>Signature Gene Expression Reveals Novel Clues to the Molecular Mechanisms of Dimorphic Transition in Penicillium marneffei.</title>
        <authorList>
            <person name="Yang E."/>
            <person name="Wang G."/>
            <person name="Cai J."/>
            <person name="Woo P.C."/>
            <person name="Lau S.K."/>
            <person name="Yuen K.-Y."/>
            <person name="Chow W.-N."/>
            <person name="Lin X."/>
        </authorList>
    </citation>
    <scope>NUCLEOTIDE SEQUENCE [LARGE SCALE GENOMIC DNA]</scope>
    <source>
        <strain evidence="4">PM1</strain>
    </source>
</reference>
<proteinExistence type="predicted"/>
<feature type="region of interest" description="Disordered" evidence="2">
    <location>
        <begin position="152"/>
        <end position="219"/>
    </location>
</feature>
<feature type="compositionally biased region" description="Basic and acidic residues" evidence="2">
    <location>
        <begin position="418"/>
        <end position="429"/>
    </location>
</feature>
<dbReference type="Gene3D" id="1.10.30.10">
    <property type="entry name" value="High mobility group box domain"/>
    <property type="match status" value="2"/>
</dbReference>
<protein>
    <submittedName>
        <fullName evidence="4">Putative high mobility group protein B3-like protein</fullName>
    </submittedName>
</protein>
<accession>A0A093V5N7</accession>
<feature type="region of interest" description="Disordered" evidence="2">
    <location>
        <begin position="409"/>
        <end position="429"/>
    </location>
</feature>
<dbReference type="PROSITE" id="PS50118">
    <property type="entry name" value="HMG_BOX_2"/>
    <property type="match status" value="1"/>
</dbReference>
<keyword evidence="1" id="KW-0238">DNA-binding</keyword>
<feature type="compositionally biased region" description="Basic and acidic residues" evidence="2">
    <location>
        <begin position="200"/>
        <end position="219"/>
    </location>
</feature>
<sequence length="429" mass="49364">MPLVVPGIHSSLAENKKNDWLDELMGKKLTDSKTDELSFAKQDLPPNHRILGPDTTMIPDYQPDRQETRTTVHTYCSSTTATMQLIFAARRGRRVLHQVNLQQTTSLSTRVPIAVSNVRRVFRLADTRAAVFSNKTRVSTLNQLGATFQRNQYSTTTTTTSADASKPKPRGRPPKSSEEKPKKKAAKKRKPKKKVKKVRKLSEDALEKRRKQRQEQKVKDTIKSLIAESLKKEEPKLRSPIAWNLFVSEKLKGVDREARSSALRDIAAQYRELPEYQREILNQEASKLSKENEAKLKEWVHSYSPLRIKQANAARKLLPKYMAKHEKSPIIKLSAIRDDRQVKRPVSAFLWFFKERVATGEYRGLPVTEISERVKAEWVNTSDSEKQLYLTKAEEDRQRYITEYRDTYGEDPNFIKEGGSKQKAEEADL</sequence>
<comment type="caution">
    <text evidence="4">The sequence shown here is derived from an EMBL/GenBank/DDBJ whole genome shotgun (WGS) entry which is preliminary data.</text>
</comment>
<evidence type="ECO:0000313" key="4">
    <source>
        <dbReference type="EMBL" id="KFX47887.1"/>
    </source>
</evidence>
<dbReference type="InterPro" id="IPR036910">
    <property type="entry name" value="HMG_box_dom_sf"/>
</dbReference>
<dbReference type="Pfam" id="PF00505">
    <property type="entry name" value="HMG_box"/>
    <property type="match status" value="1"/>
</dbReference>
<dbReference type="AlphaFoldDB" id="A0A093V5N7"/>
<dbReference type="SUPFAM" id="SSF47095">
    <property type="entry name" value="HMG-box"/>
    <property type="match status" value="2"/>
</dbReference>
<dbReference type="GO" id="GO:0003677">
    <property type="term" value="F:DNA binding"/>
    <property type="evidence" value="ECO:0007669"/>
    <property type="project" value="UniProtKB-UniRule"/>
</dbReference>
<dbReference type="InterPro" id="IPR009071">
    <property type="entry name" value="HMG_box_dom"/>
</dbReference>
<dbReference type="SMART" id="SM00398">
    <property type="entry name" value="HMG"/>
    <property type="match status" value="2"/>
</dbReference>
<dbReference type="PANTHER" id="PTHR39600:SF1">
    <property type="entry name" value="PEPTIDASE INHIBITOR I78 FAMILY PROTEIN"/>
    <property type="match status" value="1"/>
</dbReference>